<reference evidence="2" key="1">
    <citation type="submission" date="2023-06" db="EMBL/GenBank/DDBJ databases">
        <title>Conoideocrella luteorostrata (Hypocreales: Clavicipitaceae), a potential biocontrol fungus for elongate hemlock scale in United States Christmas tree production areas.</title>
        <authorList>
            <person name="Barrett H."/>
            <person name="Lovett B."/>
            <person name="Macias A.M."/>
            <person name="Stajich J.E."/>
            <person name="Kasson M.T."/>
        </authorList>
    </citation>
    <scope>NUCLEOTIDE SEQUENCE</scope>
    <source>
        <strain evidence="2">ARSEF 14590</strain>
    </source>
</reference>
<accession>A0AAJ0FWQ2</accession>
<name>A0AAJ0FWQ2_9HYPO</name>
<evidence type="ECO:0000313" key="3">
    <source>
        <dbReference type="Proteomes" id="UP001251528"/>
    </source>
</evidence>
<sequence>MAQAGCLVSEWLASGFSRNMFALILGAVLQAQTSVCFGIVILMANCRVANQKSSELPQLV</sequence>
<protein>
    <submittedName>
        <fullName evidence="2">Uncharacterized protein</fullName>
    </submittedName>
</protein>
<keyword evidence="1" id="KW-1133">Transmembrane helix</keyword>
<evidence type="ECO:0000256" key="1">
    <source>
        <dbReference type="SAM" id="Phobius"/>
    </source>
</evidence>
<comment type="caution">
    <text evidence="2">The sequence shown here is derived from an EMBL/GenBank/DDBJ whole genome shotgun (WGS) entry which is preliminary data.</text>
</comment>
<dbReference type="Proteomes" id="UP001251528">
    <property type="component" value="Unassembled WGS sequence"/>
</dbReference>
<keyword evidence="1" id="KW-0812">Transmembrane</keyword>
<dbReference type="EMBL" id="JASWJB010000163">
    <property type="protein sequence ID" value="KAK2594569.1"/>
    <property type="molecule type" value="Genomic_DNA"/>
</dbReference>
<gene>
    <name evidence="2" type="ORF">QQS21_007699</name>
</gene>
<keyword evidence="3" id="KW-1185">Reference proteome</keyword>
<keyword evidence="1" id="KW-0472">Membrane</keyword>
<proteinExistence type="predicted"/>
<dbReference type="AlphaFoldDB" id="A0AAJ0FWQ2"/>
<feature type="transmembrane region" description="Helical" evidence="1">
    <location>
        <begin position="20"/>
        <end position="44"/>
    </location>
</feature>
<organism evidence="2 3">
    <name type="scientific">Conoideocrella luteorostrata</name>
    <dbReference type="NCBI Taxonomy" id="1105319"/>
    <lineage>
        <taxon>Eukaryota</taxon>
        <taxon>Fungi</taxon>
        <taxon>Dikarya</taxon>
        <taxon>Ascomycota</taxon>
        <taxon>Pezizomycotina</taxon>
        <taxon>Sordariomycetes</taxon>
        <taxon>Hypocreomycetidae</taxon>
        <taxon>Hypocreales</taxon>
        <taxon>Clavicipitaceae</taxon>
        <taxon>Conoideocrella</taxon>
    </lineage>
</organism>
<evidence type="ECO:0000313" key="2">
    <source>
        <dbReference type="EMBL" id="KAK2594569.1"/>
    </source>
</evidence>